<evidence type="ECO:0000313" key="3">
    <source>
        <dbReference type="EMBL" id="KAF2127193.1"/>
    </source>
</evidence>
<accession>A0A6A6A7Q6</accession>
<dbReference type="RefSeq" id="XP_033521582.1">
    <property type="nucleotide sequence ID" value="XM_033671653.1"/>
</dbReference>
<evidence type="ECO:0000256" key="2">
    <source>
        <dbReference type="ARBA" id="ARBA00022833"/>
    </source>
</evidence>
<name>A0A6A6A7Q6_9PLEO</name>
<protein>
    <recommendedName>
        <fullName evidence="5">Peptidase M20 dimerisation domain-containing protein</fullName>
    </recommendedName>
</protein>
<evidence type="ECO:0000313" key="4">
    <source>
        <dbReference type="Proteomes" id="UP000799771"/>
    </source>
</evidence>
<dbReference type="Gene3D" id="3.40.630.10">
    <property type="entry name" value="Zn peptidases"/>
    <property type="match status" value="1"/>
</dbReference>
<keyword evidence="2" id="KW-0862">Zinc</keyword>
<reference evidence="3" key="1">
    <citation type="journal article" date="2020" name="Stud. Mycol.">
        <title>101 Dothideomycetes genomes: a test case for predicting lifestyles and emergence of pathogens.</title>
        <authorList>
            <person name="Haridas S."/>
            <person name="Albert R."/>
            <person name="Binder M."/>
            <person name="Bloem J."/>
            <person name="Labutti K."/>
            <person name="Salamov A."/>
            <person name="Andreopoulos B."/>
            <person name="Baker S."/>
            <person name="Barry K."/>
            <person name="Bills G."/>
            <person name="Bluhm B."/>
            <person name="Cannon C."/>
            <person name="Castanera R."/>
            <person name="Culley D."/>
            <person name="Daum C."/>
            <person name="Ezra D."/>
            <person name="Gonzalez J."/>
            <person name="Henrissat B."/>
            <person name="Kuo A."/>
            <person name="Liang C."/>
            <person name="Lipzen A."/>
            <person name="Lutzoni F."/>
            <person name="Magnuson J."/>
            <person name="Mondo S."/>
            <person name="Nolan M."/>
            <person name="Ohm R."/>
            <person name="Pangilinan J."/>
            <person name="Park H.-J."/>
            <person name="Ramirez L."/>
            <person name="Alfaro M."/>
            <person name="Sun H."/>
            <person name="Tritt A."/>
            <person name="Yoshinaga Y."/>
            <person name="Zwiers L.-H."/>
            <person name="Turgeon B."/>
            <person name="Goodwin S."/>
            <person name="Spatafora J."/>
            <person name="Crous P."/>
            <person name="Grigoriev I."/>
        </authorList>
    </citation>
    <scope>NUCLEOTIDE SEQUENCE</scope>
    <source>
        <strain evidence="3">CBS 119687</strain>
    </source>
</reference>
<proteinExistence type="inferred from homology"/>
<dbReference type="InterPro" id="IPR050072">
    <property type="entry name" value="Peptidase_M20A"/>
</dbReference>
<dbReference type="SUPFAM" id="SSF53187">
    <property type="entry name" value="Zn-dependent exopeptidases"/>
    <property type="match status" value="1"/>
</dbReference>
<dbReference type="InterPro" id="IPR002933">
    <property type="entry name" value="Peptidase_M20"/>
</dbReference>
<dbReference type="Gene3D" id="3.30.70.360">
    <property type="match status" value="1"/>
</dbReference>
<evidence type="ECO:0000256" key="1">
    <source>
        <dbReference type="ARBA" id="ARBA00006247"/>
    </source>
</evidence>
<comment type="similarity">
    <text evidence="1">Belongs to the peptidase M20A family.</text>
</comment>
<dbReference type="GeneID" id="54412085"/>
<dbReference type="Proteomes" id="UP000799771">
    <property type="component" value="Unassembled WGS sequence"/>
</dbReference>
<dbReference type="AlphaFoldDB" id="A0A6A6A7Q6"/>
<organism evidence="3 4">
    <name type="scientific">Dothidotthia symphoricarpi CBS 119687</name>
    <dbReference type="NCBI Taxonomy" id="1392245"/>
    <lineage>
        <taxon>Eukaryota</taxon>
        <taxon>Fungi</taxon>
        <taxon>Dikarya</taxon>
        <taxon>Ascomycota</taxon>
        <taxon>Pezizomycotina</taxon>
        <taxon>Dothideomycetes</taxon>
        <taxon>Pleosporomycetidae</taxon>
        <taxon>Pleosporales</taxon>
        <taxon>Dothidotthiaceae</taxon>
        <taxon>Dothidotthia</taxon>
    </lineage>
</organism>
<dbReference type="OrthoDB" id="10059875at2759"/>
<dbReference type="PANTHER" id="PTHR43808:SF8">
    <property type="entry name" value="PEPTIDASE M20 DIMERISATION DOMAIN-CONTAINING PROTEIN"/>
    <property type="match status" value="1"/>
</dbReference>
<dbReference type="Pfam" id="PF01546">
    <property type="entry name" value="Peptidase_M20"/>
    <property type="match status" value="1"/>
</dbReference>
<dbReference type="PANTHER" id="PTHR43808">
    <property type="entry name" value="ACETYLORNITHINE DEACETYLASE"/>
    <property type="match status" value="1"/>
</dbReference>
<gene>
    <name evidence="3" type="ORF">P153DRAFT_398548</name>
</gene>
<sequence>MPFASVYLSWMRADLSGKLLIALASDEETRYMFEQIKGEMVADCVLSAEPSGTGAIAFSSKGYLQFTVEVATRGAISGYPNASLSDIRIAMHIIRDLDLLETINVDLPPSIATRLADTKYRGWLDDIYGEGAAGLIPVVSINVGTIQGGSSANSHSVFSEASKIVARYPEAHIRLEGADAADISDSEHEMTPIFQHVVTDLGWPKPQMAPDTAISDLRYWRYRGIPTFWYGPDGEHVSAANESVKIEELLHLVRTYVVASAEYLKKS</sequence>
<dbReference type="GO" id="GO:0016787">
    <property type="term" value="F:hydrolase activity"/>
    <property type="evidence" value="ECO:0007669"/>
    <property type="project" value="InterPro"/>
</dbReference>
<keyword evidence="4" id="KW-1185">Reference proteome</keyword>
<evidence type="ECO:0008006" key="5">
    <source>
        <dbReference type="Google" id="ProtNLM"/>
    </source>
</evidence>
<dbReference type="EMBL" id="ML977511">
    <property type="protein sequence ID" value="KAF2127193.1"/>
    <property type="molecule type" value="Genomic_DNA"/>
</dbReference>